<comment type="caution">
    <text evidence="13">The sequence shown here is derived from an EMBL/GenBank/DDBJ whole genome shotgun (WGS) entry which is preliminary data.</text>
</comment>
<evidence type="ECO:0000256" key="6">
    <source>
        <dbReference type="ARBA" id="ARBA00022840"/>
    </source>
</evidence>
<dbReference type="PRINTS" id="PR00119">
    <property type="entry name" value="CATATPASE"/>
</dbReference>
<dbReference type="NCBIfam" id="TIGR01494">
    <property type="entry name" value="ATPase_P-type"/>
    <property type="match status" value="3"/>
</dbReference>
<reference evidence="13 14" key="1">
    <citation type="submission" date="2020-10" db="EMBL/GenBank/DDBJ databases">
        <title>Identification of Nocardia species via Next-generation sequencing and recognition of intraspecies genetic diversity.</title>
        <authorList>
            <person name="Li P."/>
            <person name="Li P."/>
            <person name="Lu B."/>
        </authorList>
    </citation>
    <scope>NUCLEOTIDE SEQUENCE [LARGE SCALE GENOMIC DNA]</scope>
    <source>
        <strain evidence="13 14">BJ06-0157</strain>
    </source>
</reference>
<feature type="domain" description="Cation-transporting P-type ATPase N-terminal" evidence="12">
    <location>
        <begin position="1"/>
        <end position="66"/>
    </location>
</feature>
<keyword evidence="9 11" id="KW-0472">Membrane</keyword>
<evidence type="ECO:0000256" key="9">
    <source>
        <dbReference type="ARBA" id="ARBA00023136"/>
    </source>
</evidence>
<evidence type="ECO:0000256" key="2">
    <source>
        <dbReference type="ARBA" id="ARBA00005675"/>
    </source>
</evidence>
<dbReference type="SFLD" id="SFLDS00003">
    <property type="entry name" value="Haloacid_Dehalogenase"/>
    <property type="match status" value="1"/>
</dbReference>
<accession>A0ABS0D0N5</accession>
<evidence type="ECO:0000256" key="7">
    <source>
        <dbReference type="ARBA" id="ARBA00022967"/>
    </source>
</evidence>
<organism evidence="13 14">
    <name type="scientific">Nocardia amamiensis</name>
    <dbReference type="NCBI Taxonomy" id="404578"/>
    <lineage>
        <taxon>Bacteria</taxon>
        <taxon>Bacillati</taxon>
        <taxon>Actinomycetota</taxon>
        <taxon>Actinomycetes</taxon>
        <taxon>Mycobacteriales</taxon>
        <taxon>Nocardiaceae</taxon>
        <taxon>Nocardia</taxon>
    </lineage>
</organism>
<comment type="subcellular location">
    <subcellularLocation>
        <location evidence="1">Cell membrane</location>
        <topology evidence="1">Multi-pass membrane protein</topology>
    </subcellularLocation>
</comment>
<dbReference type="SUPFAM" id="SSF81653">
    <property type="entry name" value="Calcium ATPase, transduction domain A"/>
    <property type="match status" value="1"/>
</dbReference>
<dbReference type="SUPFAM" id="SSF81665">
    <property type="entry name" value="Calcium ATPase, transmembrane domain M"/>
    <property type="match status" value="1"/>
</dbReference>
<dbReference type="InterPro" id="IPR008250">
    <property type="entry name" value="ATPase_P-typ_transduc_dom_A_sf"/>
</dbReference>
<evidence type="ECO:0000256" key="3">
    <source>
        <dbReference type="ARBA" id="ARBA00022475"/>
    </source>
</evidence>
<feature type="transmembrane region" description="Helical" evidence="11">
    <location>
        <begin position="826"/>
        <end position="844"/>
    </location>
</feature>
<keyword evidence="8 11" id="KW-1133">Transmembrane helix</keyword>
<dbReference type="SUPFAM" id="SSF56784">
    <property type="entry name" value="HAD-like"/>
    <property type="match status" value="1"/>
</dbReference>
<dbReference type="InterPro" id="IPR004014">
    <property type="entry name" value="ATPase_P-typ_cation-transptr_N"/>
</dbReference>
<dbReference type="InterPro" id="IPR036412">
    <property type="entry name" value="HAD-like_sf"/>
</dbReference>
<comment type="similarity">
    <text evidence="2">Belongs to the cation transport ATPase (P-type) (TC 3.A.3) family. Type IIA subfamily.</text>
</comment>
<keyword evidence="3" id="KW-1003">Cell membrane</keyword>
<dbReference type="Pfam" id="PF00702">
    <property type="entry name" value="Hydrolase"/>
    <property type="match status" value="1"/>
</dbReference>
<dbReference type="Proteomes" id="UP000702209">
    <property type="component" value="Unassembled WGS sequence"/>
</dbReference>
<feature type="transmembrane region" description="Helical" evidence="11">
    <location>
        <begin position="248"/>
        <end position="272"/>
    </location>
</feature>
<feature type="transmembrane region" description="Helical" evidence="11">
    <location>
        <begin position="796"/>
        <end position="814"/>
    </location>
</feature>
<evidence type="ECO:0000256" key="11">
    <source>
        <dbReference type="SAM" id="Phobius"/>
    </source>
</evidence>
<dbReference type="SUPFAM" id="SSF81660">
    <property type="entry name" value="Metal cation-transporting ATPase, ATP-binding domain N"/>
    <property type="match status" value="1"/>
</dbReference>
<feature type="transmembrane region" description="Helical" evidence="11">
    <location>
        <begin position="716"/>
        <end position="743"/>
    </location>
</feature>
<dbReference type="PROSITE" id="PS00154">
    <property type="entry name" value="ATPASE_E1_E2"/>
    <property type="match status" value="1"/>
</dbReference>
<dbReference type="InterPro" id="IPR023299">
    <property type="entry name" value="ATPase_P-typ_cyto_dom_N"/>
</dbReference>
<evidence type="ECO:0000259" key="12">
    <source>
        <dbReference type="SMART" id="SM00831"/>
    </source>
</evidence>
<dbReference type="Pfam" id="PF00689">
    <property type="entry name" value="Cation_ATPase_C"/>
    <property type="match status" value="1"/>
</dbReference>
<feature type="transmembrane region" description="Helical" evidence="11">
    <location>
        <begin position="755"/>
        <end position="775"/>
    </location>
</feature>
<keyword evidence="7" id="KW-1278">Translocase</keyword>
<keyword evidence="4 11" id="KW-0812">Transmembrane</keyword>
<evidence type="ECO:0000256" key="5">
    <source>
        <dbReference type="ARBA" id="ARBA00022741"/>
    </source>
</evidence>
<dbReference type="RefSeq" id="WP_195132774.1">
    <property type="nucleotide sequence ID" value="NZ_JADLQX010000028.1"/>
</dbReference>
<evidence type="ECO:0000313" key="14">
    <source>
        <dbReference type="Proteomes" id="UP000702209"/>
    </source>
</evidence>
<dbReference type="InterPro" id="IPR018303">
    <property type="entry name" value="ATPase_P-typ_P_site"/>
</dbReference>
<feature type="transmembrane region" description="Helical" evidence="11">
    <location>
        <begin position="221"/>
        <end position="242"/>
    </location>
</feature>
<feature type="transmembrane region" description="Helical" evidence="11">
    <location>
        <begin position="69"/>
        <end position="86"/>
    </location>
</feature>
<feature type="transmembrane region" description="Helical" evidence="11">
    <location>
        <begin position="42"/>
        <end position="63"/>
    </location>
</feature>
<proteinExistence type="inferred from homology"/>
<keyword evidence="5" id="KW-0547">Nucleotide-binding</keyword>
<dbReference type="InterPro" id="IPR050510">
    <property type="entry name" value="Cation_transp_ATPase_P-type"/>
</dbReference>
<dbReference type="PRINTS" id="PR00120">
    <property type="entry name" value="HATPASE"/>
</dbReference>
<dbReference type="InterPro" id="IPR001757">
    <property type="entry name" value="P_typ_ATPase"/>
</dbReference>
<dbReference type="InterPro" id="IPR044492">
    <property type="entry name" value="P_typ_ATPase_HD_dom"/>
</dbReference>
<dbReference type="InterPro" id="IPR023298">
    <property type="entry name" value="ATPase_P-typ_TM_dom_sf"/>
</dbReference>
<gene>
    <name evidence="13" type="ORF">IU459_29080</name>
</gene>
<evidence type="ECO:0000256" key="4">
    <source>
        <dbReference type="ARBA" id="ARBA00022692"/>
    </source>
</evidence>
<dbReference type="Gene3D" id="2.70.150.10">
    <property type="entry name" value="Calcium-transporting ATPase, cytoplasmic transduction domain A"/>
    <property type="match status" value="1"/>
</dbReference>
<evidence type="ECO:0000256" key="8">
    <source>
        <dbReference type="ARBA" id="ARBA00022989"/>
    </source>
</evidence>
<name>A0ABS0D0N5_9NOCA</name>
<dbReference type="SFLD" id="SFLDG00002">
    <property type="entry name" value="C1.7:_P-type_atpase_like"/>
    <property type="match status" value="1"/>
</dbReference>
<protein>
    <submittedName>
        <fullName evidence="13">Cation-transporting P-type ATPase</fullName>
    </submittedName>
</protein>
<dbReference type="Gene3D" id="3.40.50.1000">
    <property type="entry name" value="HAD superfamily/HAD-like"/>
    <property type="match status" value="1"/>
</dbReference>
<dbReference type="Pfam" id="PF00690">
    <property type="entry name" value="Cation_ATPase_N"/>
    <property type="match status" value="1"/>
</dbReference>
<keyword evidence="6" id="KW-0067">ATP-binding</keyword>
<keyword evidence="14" id="KW-1185">Reference proteome</keyword>
<sequence>MSAVDLVTGRHGLTAAEVARRQELEGLNALPVRRATPAWRRFAGELVHFFALLFWVAGALAFVAGMPQLGIAVFVVVVLNGLFAFVQEQRAEHAAERLHNLLPRKVTVVRDATVVEVPADQLVTDDVVLLAEGDRVSADLRLDRVHALAVDTSALTGESVPEHPSTADRVHAGCFIVEGEAQATVVATGERTRLAGIAKLTQAQRPALTPLRRELDRISRIIAAVAIVVGVVFFSLALLVGTPASDGFLFAVGVTVAVVPCGLLPTVTLSLAMGAQRMAERHALVRHLEAVETLGSTTLICTDKTGTLTQNEMSVVEVWMPGGAATISGDGYQPTGEVTCTPPEGLASLRELARAARRCSSGRVAHRNGEWVAQGDPMEAALDVLARRAGVEEDAGRHPERARFPFDARRRRMSVVVDDRVLVKGAPDAIFSRCLPQPQASDALHRLAGRGLRVIAVAARQLTSALPTTADEAEAELTLLGLVALEDPPRREAAAALAACRRAGIQVVMITGDHPETARAIAREVGLGGPETPVLTGHELPSAPEELGELLDRDAAVVARVTPEDKLRIARALQARGHVVAMTGDGVNDAPALREAAIGVAMGKSGTDVAREASDLVLLDDDFGTIVAAVEQGRATFANIRRFLTYHLTDNVAELAPFVVWALSGGTFPLAIGVLQVLALDIGTDVLPALALGAEPPAPHVLERPPARGHLLDRKLFARAFGVLGPVEAAISLAVFVASFLAVGWRPGESFPTGPVLAASSGAAFTAIVFGQVANAFACRSTIRPVWRMPLSTNRLLLWAVLAEIGMLAAFLYFPPLAHLLDQAGPTGTGALVALSAIPAVLAADALQKHFSRPGDARVGAPAPRFEIEEAA</sequence>
<evidence type="ECO:0000313" key="13">
    <source>
        <dbReference type="EMBL" id="MBF6301562.1"/>
    </source>
</evidence>
<dbReference type="InterPro" id="IPR023214">
    <property type="entry name" value="HAD_sf"/>
</dbReference>
<dbReference type="Pfam" id="PF00122">
    <property type="entry name" value="E1-E2_ATPase"/>
    <property type="match status" value="1"/>
</dbReference>
<dbReference type="Gene3D" id="3.40.1110.10">
    <property type="entry name" value="Calcium-transporting ATPase, cytoplasmic domain N"/>
    <property type="match status" value="1"/>
</dbReference>
<dbReference type="SMART" id="SM00831">
    <property type="entry name" value="Cation_ATPase_N"/>
    <property type="match status" value="1"/>
</dbReference>
<comment type="catalytic activity">
    <reaction evidence="10">
        <text>ATP + H2O = ADP + phosphate + H(+)</text>
        <dbReference type="Rhea" id="RHEA:13065"/>
        <dbReference type="ChEBI" id="CHEBI:15377"/>
        <dbReference type="ChEBI" id="CHEBI:15378"/>
        <dbReference type="ChEBI" id="CHEBI:30616"/>
        <dbReference type="ChEBI" id="CHEBI:43474"/>
        <dbReference type="ChEBI" id="CHEBI:456216"/>
    </reaction>
</comment>
<dbReference type="Gene3D" id="1.20.1110.10">
    <property type="entry name" value="Calcium-transporting ATPase, transmembrane domain"/>
    <property type="match status" value="1"/>
</dbReference>
<evidence type="ECO:0000256" key="1">
    <source>
        <dbReference type="ARBA" id="ARBA00004651"/>
    </source>
</evidence>
<dbReference type="EMBL" id="JADLQX010000028">
    <property type="protein sequence ID" value="MBF6301562.1"/>
    <property type="molecule type" value="Genomic_DNA"/>
</dbReference>
<dbReference type="InterPro" id="IPR059000">
    <property type="entry name" value="ATPase_P-type_domA"/>
</dbReference>
<dbReference type="PANTHER" id="PTHR43294">
    <property type="entry name" value="SODIUM/POTASSIUM-TRANSPORTING ATPASE SUBUNIT ALPHA"/>
    <property type="match status" value="1"/>
</dbReference>
<dbReference type="InterPro" id="IPR006068">
    <property type="entry name" value="ATPase_P-typ_cation-transptr_C"/>
</dbReference>
<dbReference type="PANTHER" id="PTHR43294:SF21">
    <property type="entry name" value="CATION TRANSPORTING ATPASE"/>
    <property type="match status" value="1"/>
</dbReference>
<dbReference type="SFLD" id="SFLDF00027">
    <property type="entry name" value="p-type_atpase"/>
    <property type="match status" value="1"/>
</dbReference>
<evidence type="ECO:0000256" key="10">
    <source>
        <dbReference type="ARBA" id="ARBA00049360"/>
    </source>
</evidence>